<evidence type="ECO:0000256" key="1">
    <source>
        <dbReference type="ARBA" id="ARBA00001973"/>
    </source>
</evidence>
<accession>A0AAX4JZE2</accession>
<evidence type="ECO:0000256" key="7">
    <source>
        <dbReference type="ARBA" id="ARBA00023010"/>
    </source>
</evidence>
<organism evidence="13 14">
    <name type="scientific">Kwoniella dendrophila CBS 6074</name>
    <dbReference type="NCBI Taxonomy" id="1295534"/>
    <lineage>
        <taxon>Eukaryota</taxon>
        <taxon>Fungi</taxon>
        <taxon>Dikarya</taxon>
        <taxon>Basidiomycota</taxon>
        <taxon>Agaricomycotina</taxon>
        <taxon>Tremellomycetes</taxon>
        <taxon>Tremellales</taxon>
        <taxon>Cryptococcaceae</taxon>
        <taxon>Kwoniella</taxon>
    </lineage>
</organism>
<evidence type="ECO:0000256" key="6">
    <source>
        <dbReference type="ARBA" id="ARBA00023002"/>
    </source>
</evidence>
<keyword evidence="7" id="KW-0811">Translocation</keyword>
<dbReference type="RefSeq" id="XP_066077523.1">
    <property type="nucleotide sequence ID" value="XM_066221426.1"/>
</dbReference>
<gene>
    <name evidence="13" type="ORF">L201_005697</name>
</gene>
<keyword evidence="5" id="KW-0653">Protein transport</keyword>
<dbReference type="AlphaFoldDB" id="A0AAX4JZE2"/>
<dbReference type="Gene3D" id="6.10.140.1430">
    <property type="match status" value="1"/>
</dbReference>
<dbReference type="PANTHER" id="PTHR21622:SF0">
    <property type="entry name" value="COILED-COIL-HELIX-COILED-COIL-HELIX DOMAIN CONTAINING 4"/>
    <property type="match status" value="1"/>
</dbReference>
<dbReference type="GeneID" id="91096367"/>
<keyword evidence="9" id="KW-1015">Disulfide bond</keyword>
<evidence type="ECO:0000256" key="12">
    <source>
        <dbReference type="SAM" id="MobiDB-lite"/>
    </source>
</evidence>
<keyword evidence="8" id="KW-0496">Mitochondrion</keyword>
<dbReference type="GO" id="GO:0045041">
    <property type="term" value="P:protein import into mitochondrial intermembrane space"/>
    <property type="evidence" value="ECO:0007669"/>
    <property type="project" value="InterPro"/>
</dbReference>
<dbReference type="Proteomes" id="UP001355207">
    <property type="component" value="Chromosome 7"/>
</dbReference>
<dbReference type="Gene3D" id="1.10.287.2900">
    <property type="match status" value="1"/>
</dbReference>
<evidence type="ECO:0000256" key="8">
    <source>
        <dbReference type="ARBA" id="ARBA00023128"/>
    </source>
</evidence>
<feature type="compositionally biased region" description="Acidic residues" evidence="12">
    <location>
        <begin position="278"/>
        <end position="289"/>
    </location>
</feature>
<reference evidence="13 14" key="1">
    <citation type="submission" date="2024-01" db="EMBL/GenBank/DDBJ databases">
        <title>Comparative genomics of Cryptococcus and Kwoniella reveals pathogenesis evolution and contrasting modes of karyotype evolution via chromosome fusion or intercentromeric recombination.</title>
        <authorList>
            <person name="Coelho M.A."/>
            <person name="David-Palma M."/>
            <person name="Shea T."/>
            <person name="Bowers K."/>
            <person name="McGinley-Smith S."/>
            <person name="Mohammad A.W."/>
            <person name="Gnirke A."/>
            <person name="Yurkov A.M."/>
            <person name="Nowrousian M."/>
            <person name="Sun S."/>
            <person name="Cuomo C.A."/>
            <person name="Heitman J."/>
        </authorList>
    </citation>
    <scope>NUCLEOTIDE SEQUENCE [LARGE SCALE GENOMIC DNA]</scope>
    <source>
        <strain evidence="13 14">CBS 6074</strain>
    </source>
</reference>
<keyword evidence="14" id="KW-1185">Reference proteome</keyword>
<comment type="cofactor">
    <cofactor evidence="1">
        <name>Cu(2+)</name>
        <dbReference type="ChEBI" id="CHEBI:29036"/>
    </cofactor>
</comment>
<evidence type="ECO:0000256" key="10">
    <source>
        <dbReference type="ARBA" id="ARBA00023284"/>
    </source>
</evidence>
<evidence type="ECO:0000256" key="4">
    <source>
        <dbReference type="ARBA" id="ARBA00022448"/>
    </source>
</evidence>
<feature type="compositionally biased region" description="Basic and acidic residues" evidence="12">
    <location>
        <begin position="145"/>
        <end position="178"/>
    </location>
</feature>
<evidence type="ECO:0000256" key="9">
    <source>
        <dbReference type="ARBA" id="ARBA00023157"/>
    </source>
</evidence>
<dbReference type="GO" id="GO:0015035">
    <property type="term" value="F:protein-disulfide reductase activity"/>
    <property type="evidence" value="ECO:0007669"/>
    <property type="project" value="InterPro"/>
</dbReference>
<feature type="region of interest" description="Disordered" evidence="12">
    <location>
        <begin position="145"/>
        <end position="218"/>
    </location>
</feature>
<feature type="region of interest" description="Disordered" evidence="12">
    <location>
        <begin position="278"/>
        <end position="308"/>
    </location>
</feature>
<feature type="compositionally biased region" description="Low complexity" evidence="12">
    <location>
        <begin position="181"/>
        <end position="197"/>
    </location>
</feature>
<comment type="subcellular location">
    <subcellularLocation>
        <location evidence="2">Mitochondrion inner membrane</location>
        <topology evidence="2">Single-pass type II membrane protein</topology>
        <orientation evidence="2">Intermembrane side</orientation>
    </subcellularLocation>
</comment>
<keyword evidence="10" id="KW-0676">Redox-active center</keyword>
<dbReference type="PANTHER" id="PTHR21622">
    <property type="entry name" value="COILED-COIL-HELIX-COILED-COIL-HELIX DOMAIN CONTAINING 4"/>
    <property type="match status" value="1"/>
</dbReference>
<evidence type="ECO:0000256" key="11">
    <source>
        <dbReference type="ARBA" id="ARBA00033150"/>
    </source>
</evidence>
<dbReference type="GO" id="GO:0005743">
    <property type="term" value="C:mitochondrial inner membrane"/>
    <property type="evidence" value="ECO:0007669"/>
    <property type="project" value="UniProtKB-SubCell"/>
</dbReference>
<evidence type="ECO:0000256" key="5">
    <source>
        <dbReference type="ARBA" id="ARBA00022927"/>
    </source>
</evidence>
<dbReference type="InterPro" id="IPR039289">
    <property type="entry name" value="CHCHD4"/>
</dbReference>
<dbReference type="EMBL" id="CP144104">
    <property type="protein sequence ID" value="WWC90760.1"/>
    <property type="molecule type" value="Genomic_DNA"/>
</dbReference>
<dbReference type="PROSITE" id="PS51808">
    <property type="entry name" value="CHCH"/>
    <property type="match status" value="1"/>
</dbReference>
<evidence type="ECO:0000313" key="14">
    <source>
        <dbReference type="Proteomes" id="UP001355207"/>
    </source>
</evidence>
<proteinExistence type="predicted"/>
<keyword evidence="4" id="KW-0813">Transport</keyword>
<dbReference type="SUPFAM" id="SSF58113">
    <property type="entry name" value="Apolipoprotein A-I"/>
    <property type="match status" value="1"/>
</dbReference>
<name>A0AAX4JZE2_9TREE</name>
<keyword evidence="6" id="KW-0560">Oxidoreductase</keyword>
<evidence type="ECO:0000256" key="2">
    <source>
        <dbReference type="ARBA" id="ARBA00004164"/>
    </source>
</evidence>
<feature type="region of interest" description="Disordered" evidence="12">
    <location>
        <begin position="71"/>
        <end position="96"/>
    </location>
</feature>
<sequence>MFTRSTIRSFRFVSSQISRRALSSSSSSSASSSNFNRNAVIGITTLAVAGLSITSERRKVLNDDKVRESVLDQPSLKKPIHKREDTKPTNTEKLQQTTEALQDKATEIKDQVVDKTKQVREETLTKAQEVKDQVVDKTKQTREEALTKGQELKDQAVDKTKQTREEVRTKAQDVKEQATDNANKASSSISSAASEASHVVEEKSAEAAQPSQGAFNEETGEINWDCPCLGGMADGPCGEQFKEAFSCFIYSEAEPKGVDCVEKFKHMQDCFRAHPEIYGEEIDDDEDETTPSLGDESVSVNEEKQTKA</sequence>
<dbReference type="GO" id="GO:0005758">
    <property type="term" value="C:mitochondrial intermembrane space"/>
    <property type="evidence" value="ECO:0007669"/>
    <property type="project" value="TreeGrafter"/>
</dbReference>
<evidence type="ECO:0000313" key="13">
    <source>
        <dbReference type="EMBL" id="WWC90760.1"/>
    </source>
</evidence>
<evidence type="ECO:0000256" key="3">
    <source>
        <dbReference type="ARBA" id="ARBA00013714"/>
    </source>
</evidence>
<protein>
    <recommendedName>
        <fullName evidence="3">Mitochondrial intermembrane space import and assembly protein 40</fullName>
    </recommendedName>
    <alternativeName>
        <fullName evidence="11">Mitochondrial import inner membrane translocase TIM40</fullName>
    </alternativeName>
</protein>